<proteinExistence type="predicted"/>
<evidence type="ECO:0000313" key="1">
    <source>
        <dbReference type="EMBL" id="PIZ99908.1"/>
    </source>
</evidence>
<dbReference type="Proteomes" id="UP000230405">
    <property type="component" value="Unassembled WGS sequence"/>
</dbReference>
<protein>
    <submittedName>
        <fullName evidence="1">Uncharacterized protein</fullName>
    </submittedName>
</protein>
<sequence length="137" mass="15515">MPEVLKIIINSLPAEKFDWWLEGSFALRLWGLAVVVRDLDIVTNDRGIDIFRQALATYIQKDSHDPIKGWQLILNINNQEVEISSFADRTINVFGLAQEVAWQGLTVPVLPLVCIRGLYVAINRVDKVLAIDKFIKG</sequence>
<evidence type="ECO:0000313" key="2">
    <source>
        <dbReference type="Proteomes" id="UP000230405"/>
    </source>
</evidence>
<dbReference type="AlphaFoldDB" id="A0A2M7VGM8"/>
<gene>
    <name evidence="1" type="ORF">COX77_00160</name>
</gene>
<accession>A0A2M7VGM8</accession>
<comment type="caution">
    <text evidence="1">The sequence shown here is derived from an EMBL/GenBank/DDBJ whole genome shotgun (WGS) entry which is preliminary data.</text>
</comment>
<dbReference type="Gene3D" id="3.30.460.40">
    <property type="match status" value="1"/>
</dbReference>
<reference evidence="2" key="1">
    <citation type="submission" date="2017-09" db="EMBL/GenBank/DDBJ databases">
        <title>Depth-based differentiation of microbial function through sediment-hosted aquifers and enrichment of novel symbionts in the deep terrestrial subsurface.</title>
        <authorList>
            <person name="Probst A.J."/>
            <person name="Ladd B."/>
            <person name="Jarett J.K."/>
            <person name="Geller-Mcgrath D.E."/>
            <person name="Sieber C.M.K."/>
            <person name="Emerson J.B."/>
            <person name="Anantharaman K."/>
            <person name="Thomas B.C."/>
            <person name="Malmstrom R."/>
            <person name="Stieglmeier M."/>
            <person name="Klingl A."/>
            <person name="Woyke T."/>
            <person name="Ryan C.M."/>
            <person name="Banfield J.F."/>
        </authorList>
    </citation>
    <scope>NUCLEOTIDE SEQUENCE [LARGE SCALE GENOMIC DNA]</scope>
</reference>
<name>A0A2M7VGM8_9BACT</name>
<dbReference type="SUPFAM" id="SSF81301">
    <property type="entry name" value="Nucleotidyltransferase"/>
    <property type="match status" value="1"/>
</dbReference>
<dbReference type="InterPro" id="IPR043519">
    <property type="entry name" value="NT_sf"/>
</dbReference>
<organism evidence="1 2">
    <name type="scientific">Candidatus Komeilibacteria bacterium CG_4_10_14_0_2_um_filter_37_10</name>
    <dbReference type="NCBI Taxonomy" id="1974470"/>
    <lineage>
        <taxon>Bacteria</taxon>
        <taxon>Candidatus Komeiliibacteriota</taxon>
    </lineage>
</organism>
<dbReference type="EMBL" id="PFPO01000004">
    <property type="protein sequence ID" value="PIZ99908.1"/>
    <property type="molecule type" value="Genomic_DNA"/>
</dbReference>